<evidence type="ECO:0000259" key="2">
    <source>
        <dbReference type="SMART" id="SM00568"/>
    </source>
</evidence>
<dbReference type="Gene3D" id="2.30.29.30">
    <property type="entry name" value="Pleckstrin-homology domain (PH domain)/Phosphotyrosine-binding domain (PTB)"/>
    <property type="match status" value="1"/>
</dbReference>
<proteinExistence type="predicted"/>
<dbReference type="AlphaFoldDB" id="K2MR45"/>
<name>K2MR45_TRYCR</name>
<feature type="region of interest" description="Disordered" evidence="1">
    <location>
        <begin position="220"/>
        <end position="268"/>
    </location>
</feature>
<protein>
    <recommendedName>
        <fullName evidence="2">GRAM domain-containing protein</fullName>
    </recommendedName>
</protein>
<accession>K2MR45</accession>
<dbReference type="OrthoDB" id="2162691at2759"/>
<organism evidence="3 4">
    <name type="scientific">Trypanosoma cruzi marinkellei</name>
    <dbReference type="NCBI Taxonomy" id="85056"/>
    <lineage>
        <taxon>Eukaryota</taxon>
        <taxon>Discoba</taxon>
        <taxon>Euglenozoa</taxon>
        <taxon>Kinetoplastea</taxon>
        <taxon>Metakinetoplastina</taxon>
        <taxon>Trypanosomatida</taxon>
        <taxon>Trypanosomatidae</taxon>
        <taxon>Trypanosoma</taxon>
        <taxon>Schizotrypanum</taxon>
    </lineage>
</organism>
<dbReference type="GO" id="GO:0032934">
    <property type="term" value="F:sterol binding"/>
    <property type="evidence" value="ECO:0007669"/>
    <property type="project" value="TreeGrafter"/>
</dbReference>
<dbReference type="PANTHER" id="PTHR23319:SF4">
    <property type="entry name" value="GRAM DOMAIN CONTAINING 1B, ISOFORM E"/>
    <property type="match status" value="1"/>
</dbReference>
<dbReference type="GO" id="GO:0120015">
    <property type="term" value="F:sterol transfer activity"/>
    <property type="evidence" value="ECO:0007669"/>
    <property type="project" value="TreeGrafter"/>
</dbReference>
<dbReference type="InterPro" id="IPR004182">
    <property type="entry name" value="GRAM"/>
</dbReference>
<feature type="non-terminal residue" evidence="3">
    <location>
        <position position="1"/>
    </location>
</feature>
<dbReference type="Proteomes" id="UP000007350">
    <property type="component" value="Unassembled WGS sequence"/>
</dbReference>
<feature type="domain" description="GRAM" evidence="2">
    <location>
        <begin position="624"/>
        <end position="691"/>
    </location>
</feature>
<evidence type="ECO:0000256" key="1">
    <source>
        <dbReference type="SAM" id="MobiDB-lite"/>
    </source>
</evidence>
<evidence type="ECO:0000313" key="4">
    <source>
        <dbReference type="Proteomes" id="UP000007350"/>
    </source>
</evidence>
<dbReference type="SMART" id="SM00568">
    <property type="entry name" value="GRAM"/>
    <property type="match status" value="1"/>
</dbReference>
<dbReference type="InterPro" id="IPR011993">
    <property type="entry name" value="PH-like_dom_sf"/>
</dbReference>
<dbReference type="GO" id="GO:0005789">
    <property type="term" value="C:endoplasmic reticulum membrane"/>
    <property type="evidence" value="ECO:0007669"/>
    <property type="project" value="TreeGrafter"/>
</dbReference>
<comment type="caution">
    <text evidence="3">The sequence shown here is derived from an EMBL/GenBank/DDBJ whole genome shotgun (WGS) entry which is preliminary data.</text>
</comment>
<dbReference type="GO" id="GO:0032366">
    <property type="term" value="P:intracellular sterol transport"/>
    <property type="evidence" value="ECO:0007669"/>
    <property type="project" value="TreeGrafter"/>
</dbReference>
<reference evidence="3 4" key="1">
    <citation type="journal article" date="2012" name="BMC Genomics">
        <title>Comparative genomic analysis of human infective Trypanosoma cruzi lineages with the bat-restricted subspecies T. cruzi marinkellei.</title>
        <authorList>
            <person name="Franzen O."/>
            <person name="Talavera-Lopez C."/>
            <person name="Ochaya S."/>
            <person name="Butler C.E."/>
            <person name="Messenger L.A."/>
            <person name="Lewis M.D."/>
            <person name="Llewellyn M.S."/>
            <person name="Marinkelle C.J."/>
            <person name="Tyler K.M."/>
            <person name="Miles M.A."/>
            <person name="Andersson B."/>
        </authorList>
    </citation>
    <scope>NUCLEOTIDE SEQUENCE [LARGE SCALE GENOMIC DNA]</scope>
    <source>
        <strain evidence="3 4">B7</strain>
    </source>
</reference>
<dbReference type="GO" id="GO:0140268">
    <property type="term" value="C:endoplasmic reticulum-plasma membrane contact site"/>
    <property type="evidence" value="ECO:0007669"/>
    <property type="project" value="TreeGrafter"/>
</dbReference>
<sequence length="732" mass="80743">FVCLFALKDFSNSPPLLFVLLIPVSHLRAYHRHRHYYLFIYLTVLLVFHWRCPCPMDEWVGRVQAVSNSVAAVDVSVGNVVKALLAVAEQYTADISPVEAMGRVITQGIANASAALVSCLTDLATMSEAMKDAMNANPKEAHSLMMNLFNVFLKQLTVYYKENYEAFKEAEVTLRQQKALFWSQKSEMETNNENMSDFTLPPTEEPSNVDFSLVAFNTPKEAKRKSTDGKKKKARDSSKDTSVILPSEQQSEKQQGKPAKGEGGGTNTCVDATLTNVTATKETVQQGNGGDSPSKVTFFLTEPVVAVKEPIYLHVASTVEDALGRLVLSSRPNVFTAPEVIEHRAPIATYYIKLPAPGSMGPFLLSNYIALGDDMQADLMCDILQSDCVEVVPFESPAGEIIVEDPTDLHELPACGWRVASSEDHRQMFYTLYVLVTRGEKMTPSLLIQESLLIDAESQEVMHEITVVPDAPQIAKVTVRGFSPAPARSASPTQRYTSDRLLAIVNITKSTYERNGFVEIKKEELRALVQQMHTDELQLLREGLLTKPNSNLTTTAAAFQGTVELASLEQPGEQQGWGLTDVAKGAVRGAAAVVLAPVSVGKVVGNAVLDASGVTGAIKQQKEVLFRKSFPNLSSEQIIETFSCALVDDGNPIPKQGFVFITPRWLCFQAGLLSANFSLEWDEIKDIKKQRTVKVLENAIAIQTHLGGMYFLTSFVQRDQAYADMMKQWLRR</sequence>
<dbReference type="Pfam" id="PF02893">
    <property type="entry name" value="GRAM"/>
    <property type="match status" value="1"/>
</dbReference>
<feature type="compositionally biased region" description="Basic and acidic residues" evidence="1">
    <location>
        <begin position="220"/>
        <end position="239"/>
    </location>
</feature>
<keyword evidence="4" id="KW-1185">Reference proteome</keyword>
<gene>
    <name evidence="3" type="ORF">MOQ_002020</name>
</gene>
<evidence type="ECO:0000313" key="3">
    <source>
        <dbReference type="EMBL" id="EKF37778.1"/>
    </source>
</evidence>
<dbReference type="PANTHER" id="PTHR23319">
    <property type="entry name" value="GRAM DOMAIN CONTAINING 1B, ISOFORM E"/>
    <property type="match status" value="1"/>
</dbReference>
<dbReference type="GO" id="GO:0005886">
    <property type="term" value="C:plasma membrane"/>
    <property type="evidence" value="ECO:0007669"/>
    <property type="project" value="TreeGrafter"/>
</dbReference>
<dbReference type="InterPro" id="IPR051482">
    <property type="entry name" value="Cholesterol_transport"/>
</dbReference>
<dbReference type="EMBL" id="AHKC01008301">
    <property type="protein sequence ID" value="EKF37778.1"/>
    <property type="molecule type" value="Genomic_DNA"/>
</dbReference>